<evidence type="ECO:0000313" key="4">
    <source>
        <dbReference type="Proteomes" id="UP000031563"/>
    </source>
</evidence>
<accession>A0A0F5HS62</accession>
<evidence type="ECO:0000259" key="2">
    <source>
        <dbReference type="Pfam" id="PF02517"/>
    </source>
</evidence>
<reference evidence="3" key="1">
    <citation type="submission" date="2015-02" db="EMBL/GenBank/DDBJ databases">
        <title>Genome Assembly of Bacillaceae bacterium MTCC 8252.</title>
        <authorList>
            <person name="Verma A."/>
            <person name="Khatri I."/>
            <person name="Mual P."/>
            <person name="Subramanian S."/>
            <person name="Krishnamurthi S."/>
        </authorList>
    </citation>
    <scope>NUCLEOTIDE SEQUENCE [LARGE SCALE GENOMIC DNA]</scope>
    <source>
        <strain evidence="3">MTCC 8252</strain>
    </source>
</reference>
<dbReference type="GO" id="GO:0080120">
    <property type="term" value="P:CAAX-box protein maturation"/>
    <property type="evidence" value="ECO:0007669"/>
    <property type="project" value="UniProtKB-ARBA"/>
</dbReference>
<sequence length="265" mass="30227">MNTTLLQNIISLCAFAVLIVSIQLDNYLLIGLWMLISVFLFAAFDRSAKSFVVTNLLFGVGFFAYLYVTDHWIASFHSKEWHVFLNRLSLIFILIPLLVSSFLFKVPYRSYFKKTQWKERIYFPFIWSGFHWTTVRTFLFIALAINIVAFLPIMALNGWTFIKEVWVLALIFSITNGILEEIIWRGALLGQFSAQLGEKWGVIVTSLGFGLQHYHLGMPWLLCIALSLGGVFYGGVTVKSKSILPSTIWHIALNVLMVLSGLLLN</sequence>
<feature type="transmembrane region" description="Helical" evidence="1">
    <location>
        <begin position="28"/>
        <end position="44"/>
    </location>
</feature>
<protein>
    <recommendedName>
        <fullName evidence="2">CAAX prenyl protease 2/Lysostaphin resistance protein A-like domain-containing protein</fullName>
    </recommendedName>
</protein>
<dbReference type="AlphaFoldDB" id="A0A0F5HS62"/>
<organism evidence="3 4">
    <name type="scientific">Bacillus thermotolerans</name>
    <name type="common">Quasibacillus thermotolerans</name>
    <dbReference type="NCBI Taxonomy" id="1221996"/>
    <lineage>
        <taxon>Bacteria</taxon>
        <taxon>Bacillati</taxon>
        <taxon>Bacillota</taxon>
        <taxon>Bacilli</taxon>
        <taxon>Bacillales</taxon>
        <taxon>Bacillaceae</taxon>
        <taxon>Bacillus</taxon>
    </lineage>
</organism>
<feature type="transmembrane region" description="Helical" evidence="1">
    <location>
        <begin position="218"/>
        <end position="236"/>
    </location>
</feature>
<dbReference type="OrthoDB" id="8754470at2"/>
<comment type="caution">
    <text evidence="3">The sequence shown here is derived from an EMBL/GenBank/DDBJ whole genome shotgun (WGS) entry which is preliminary data.</text>
</comment>
<name>A0A0F5HS62_BACTR</name>
<keyword evidence="4" id="KW-1185">Reference proteome</keyword>
<feature type="transmembrane region" description="Helical" evidence="1">
    <location>
        <begin position="243"/>
        <end position="264"/>
    </location>
</feature>
<accession>A0A0F5HQD5</accession>
<feature type="domain" description="CAAX prenyl protease 2/Lysostaphin resistance protein A-like" evidence="2">
    <location>
        <begin position="165"/>
        <end position="255"/>
    </location>
</feature>
<dbReference type="RefSeq" id="WP_039235873.1">
    <property type="nucleotide sequence ID" value="NZ_JWIR02000071.1"/>
</dbReference>
<gene>
    <name evidence="3" type="ORF">QY95_03417</name>
</gene>
<evidence type="ECO:0000256" key="1">
    <source>
        <dbReference type="SAM" id="Phobius"/>
    </source>
</evidence>
<feature type="transmembrane region" description="Helical" evidence="1">
    <location>
        <begin position="88"/>
        <end position="108"/>
    </location>
</feature>
<dbReference type="InterPro" id="IPR003675">
    <property type="entry name" value="Rce1/LyrA-like_dom"/>
</dbReference>
<dbReference type="STRING" id="1221996.QY95_03417"/>
<dbReference type="Proteomes" id="UP000031563">
    <property type="component" value="Unassembled WGS sequence"/>
</dbReference>
<proteinExistence type="predicted"/>
<feature type="transmembrane region" description="Helical" evidence="1">
    <location>
        <begin position="129"/>
        <end position="153"/>
    </location>
</feature>
<dbReference type="GO" id="GO:0004175">
    <property type="term" value="F:endopeptidase activity"/>
    <property type="evidence" value="ECO:0007669"/>
    <property type="project" value="UniProtKB-ARBA"/>
</dbReference>
<keyword evidence="1" id="KW-0472">Membrane</keyword>
<feature type="transmembrane region" description="Helical" evidence="1">
    <location>
        <begin position="5"/>
        <end position="22"/>
    </location>
</feature>
<dbReference type="Pfam" id="PF02517">
    <property type="entry name" value="Rce1-like"/>
    <property type="match status" value="1"/>
</dbReference>
<feature type="transmembrane region" description="Helical" evidence="1">
    <location>
        <begin position="51"/>
        <end position="68"/>
    </location>
</feature>
<keyword evidence="1" id="KW-1133">Transmembrane helix</keyword>
<evidence type="ECO:0000313" key="3">
    <source>
        <dbReference type="EMBL" id="KKB35564.1"/>
    </source>
</evidence>
<dbReference type="EMBL" id="JWIR02000071">
    <property type="protein sequence ID" value="KKB35564.1"/>
    <property type="molecule type" value="Genomic_DNA"/>
</dbReference>
<keyword evidence="1" id="KW-0812">Transmembrane</keyword>